<feature type="domain" description="DZIP3-like HEPN" evidence="3">
    <location>
        <begin position="56"/>
        <end position="184"/>
    </location>
</feature>
<feature type="domain" description="Novel STAND NTPase 3" evidence="4">
    <location>
        <begin position="381"/>
        <end position="535"/>
    </location>
</feature>
<feature type="compositionally biased region" description="Acidic residues" evidence="2">
    <location>
        <begin position="1259"/>
        <end position="1270"/>
    </location>
</feature>
<protein>
    <submittedName>
        <fullName evidence="5">Uncharacterized protein</fullName>
    </submittedName>
</protein>
<proteinExistence type="predicted"/>
<feature type="coiled-coil region" evidence="1">
    <location>
        <begin position="245"/>
        <end position="311"/>
    </location>
</feature>
<dbReference type="OrthoDB" id="6092734at2759"/>
<dbReference type="Proteomes" id="UP000507470">
    <property type="component" value="Unassembled WGS sequence"/>
</dbReference>
<keyword evidence="6" id="KW-1185">Reference proteome</keyword>
<evidence type="ECO:0000313" key="6">
    <source>
        <dbReference type="Proteomes" id="UP000507470"/>
    </source>
</evidence>
<feature type="region of interest" description="Disordered" evidence="2">
    <location>
        <begin position="775"/>
        <end position="802"/>
    </location>
</feature>
<feature type="compositionally biased region" description="Basic and acidic residues" evidence="2">
    <location>
        <begin position="1246"/>
        <end position="1258"/>
    </location>
</feature>
<evidence type="ECO:0000259" key="3">
    <source>
        <dbReference type="Pfam" id="PF18738"/>
    </source>
</evidence>
<dbReference type="EMBL" id="CACVKT020006008">
    <property type="protein sequence ID" value="CAC5399408.1"/>
    <property type="molecule type" value="Genomic_DNA"/>
</dbReference>
<evidence type="ECO:0000256" key="2">
    <source>
        <dbReference type="SAM" id="MobiDB-lite"/>
    </source>
</evidence>
<dbReference type="Pfam" id="PF18738">
    <property type="entry name" value="HEPN_DZIP3"/>
    <property type="match status" value="1"/>
</dbReference>
<evidence type="ECO:0000313" key="5">
    <source>
        <dbReference type="EMBL" id="CAC5399408.1"/>
    </source>
</evidence>
<accession>A0A6J8CSB2</accession>
<dbReference type="InterPro" id="IPR041249">
    <property type="entry name" value="HEPN_DZIP3"/>
</dbReference>
<gene>
    <name evidence="5" type="ORF">MCOR_33675</name>
</gene>
<name>A0A6J8CSB2_MYTCO</name>
<organism evidence="5 6">
    <name type="scientific">Mytilus coruscus</name>
    <name type="common">Sea mussel</name>
    <dbReference type="NCBI Taxonomy" id="42192"/>
    <lineage>
        <taxon>Eukaryota</taxon>
        <taxon>Metazoa</taxon>
        <taxon>Spiralia</taxon>
        <taxon>Lophotrochozoa</taxon>
        <taxon>Mollusca</taxon>
        <taxon>Bivalvia</taxon>
        <taxon>Autobranchia</taxon>
        <taxon>Pteriomorphia</taxon>
        <taxon>Mytilida</taxon>
        <taxon>Mytiloidea</taxon>
        <taxon>Mytilidae</taxon>
        <taxon>Mytilinae</taxon>
        <taxon>Mytilus</taxon>
    </lineage>
</organism>
<feature type="compositionally biased region" description="Basic and acidic residues" evidence="2">
    <location>
        <begin position="1310"/>
        <end position="1322"/>
    </location>
</feature>
<dbReference type="InterPro" id="IPR049050">
    <property type="entry name" value="nSTAND3"/>
</dbReference>
<dbReference type="Pfam" id="PF20720">
    <property type="entry name" value="nSTAND3"/>
    <property type="match status" value="1"/>
</dbReference>
<evidence type="ECO:0000259" key="4">
    <source>
        <dbReference type="Pfam" id="PF20720"/>
    </source>
</evidence>
<keyword evidence="1" id="KW-0175">Coiled coil</keyword>
<feature type="compositionally biased region" description="Acidic residues" evidence="2">
    <location>
        <begin position="1291"/>
        <end position="1305"/>
    </location>
</feature>
<evidence type="ECO:0000256" key="1">
    <source>
        <dbReference type="SAM" id="Coils"/>
    </source>
</evidence>
<sequence>MASSSSSAVSGLLRTNYARIGHAAQQLFPDILQELITIIEPPQRLSHDVHKNKYLSKNLRSDEWSMINNVVTKGYANFDIPLIYKLVRNLNLVPWPTKGWDHPTAPCLTEVTPGDDIERIRRFRNETLHRGNAQVTDTELSQYFTEFKNIADRLEKYLRKHRGEYVDKFVDLETCCMDEKTSDMYIRRIERLKKSDEDCKKRIHAVEKDVYALKEKSTSQTEEFDNTAKQLDALELKEEVHGKEIKDLQVNQQSQAEELENTAKQLDALELKEEVHGKEIKDLQVNQQSQAEGLEKTATEHSNKLDECKMETNKIRKVQTQHTERFENLEQKTESLKLKEEVHGKEIKDLQEILQDPRKRNLIDQTESRINRFMEDTKESFVETETQRRVLNILARENCLVMISKGGRGKTALCLQLASNFRNKGFTPMYVVNNEIETIRDIIDFRNRHFIIVDDLFGQTNANINDHTLKVIYDSVKSENCESKVILNIRESPGCNKSILESHSILRETQVINLDDETYDLSLSEKKEILLKHMKKFNVSLCHCDFSNLCKESIYTDTDNQSLVVCRSTVEQIIECKTLEGFPEACHMFCSDNTLTLLGLSYFKNTRESLVNTMKNLCAEGFDKTQKKYQYSTLVYVALKGNIDLNYLNESLLLGILSYYEQKDKKIKQTLVSKALHDLSLNGKYLVKDREDETYCFQHATICEAVLISYGEECPEDLLPSCSARFFQEYIRPESYRKFKKPNHVYLFVSDKVLSNNLLSLCVKKHKFKSALSGISQKDNKKPPTETDNSHSTSNNDTDLNEDQYIYKENTDPGYDTYFIDCSLNPMHHRKIGQYLFDMGIRNELDSFVNMFLSSLSSCFLETEKISPDLMKFFFDGLTFHGEWSEAVSRYFDFCKTYLFKYGSYAVILSFVKPSSNTDKCNWTFVPVKDELLVKKLIEIFFKTWNCVSDDEEEEYEFHVRNKCKHVIMECLHQPQSHIMRWQIKDPSLEKIGEYLYSIMEKDSDFVNLILFQLIYITNRYYVNPFIMMSLLDGLTDHGKHFDVISANYDFCTECLFKYGSTPVVLSLCRPSSYEGSDQDIVRVDNQLLANKLIENLKYTDEDFAEFDYKYVPSEKCCYRPCRSNIRYIFFEDEDYFEMTYFYNIASYIYNYGVLENDEEFIEAVRTAIDLFENIEEEDGHTFISEQMYGPRDPLTLCDSRLENLKDSFSTSEVRKIKRKFPCLINSLSISYYTDELSSDSDENSDTSKQEWVCKTDHEDEDINEPETSVDVDGHESDKYRYEESNNNESDYFESGDIIDQENYEGGEGNAKEIEKDDGIHE</sequence>
<feature type="region of interest" description="Disordered" evidence="2">
    <location>
        <begin position="1236"/>
        <end position="1322"/>
    </location>
</feature>
<feature type="compositionally biased region" description="Basic and acidic residues" evidence="2">
    <location>
        <begin position="778"/>
        <end position="789"/>
    </location>
</feature>
<feature type="compositionally biased region" description="Basic and acidic residues" evidence="2">
    <location>
        <begin position="1272"/>
        <end position="1284"/>
    </location>
</feature>
<reference evidence="5 6" key="1">
    <citation type="submission" date="2020-06" db="EMBL/GenBank/DDBJ databases">
        <authorList>
            <person name="Li R."/>
            <person name="Bekaert M."/>
        </authorList>
    </citation>
    <scope>NUCLEOTIDE SEQUENCE [LARGE SCALE GENOMIC DNA]</scope>
    <source>
        <strain evidence="6">wild</strain>
    </source>
</reference>